<comment type="caution">
    <text evidence="1">The sequence shown here is derived from an EMBL/GenBank/DDBJ whole genome shotgun (WGS) entry which is preliminary data.</text>
</comment>
<organism evidence="1 2">
    <name type="scientific">Spirosoma profusum</name>
    <dbReference type="NCBI Taxonomy" id="2771354"/>
    <lineage>
        <taxon>Bacteria</taxon>
        <taxon>Pseudomonadati</taxon>
        <taxon>Bacteroidota</taxon>
        <taxon>Cytophagia</taxon>
        <taxon>Cytophagales</taxon>
        <taxon>Cytophagaceae</taxon>
        <taxon>Spirosoma</taxon>
    </lineage>
</organism>
<evidence type="ECO:0000313" key="1">
    <source>
        <dbReference type="EMBL" id="MBD2703004.1"/>
    </source>
</evidence>
<dbReference type="Proteomes" id="UP000598820">
    <property type="component" value="Unassembled WGS sequence"/>
</dbReference>
<dbReference type="EMBL" id="JACWZY010000018">
    <property type="protein sequence ID" value="MBD2703004.1"/>
    <property type="molecule type" value="Genomic_DNA"/>
</dbReference>
<sequence>MGGPFLLSLSDGRLVVSSNSSHISVSSNYGQSWQRVADAWPKSLGVVCINPRRIKSSPSIQWNVPLVGITFKFGLGNLMR</sequence>
<proteinExistence type="predicted"/>
<reference evidence="1" key="1">
    <citation type="submission" date="2020-09" db="EMBL/GenBank/DDBJ databases">
        <authorList>
            <person name="Kim M.K."/>
        </authorList>
    </citation>
    <scope>NUCLEOTIDE SEQUENCE</scope>
    <source>
        <strain evidence="1">BT702</strain>
    </source>
</reference>
<evidence type="ECO:0000313" key="2">
    <source>
        <dbReference type="Proteomes" id="UP000598820"/>
    </source>
</evidence>
<keyword evidence="2" id="KW-1185">Reference proteome</keyword>
<dbReference type="RefSeq" id="WP_190888849.1">
    <property type="nucleotide sequence ID" value="NZ_JACWZY010000018.1"/>
</dbReference>
<protein>
    <submittedName>
        <fullName evidence="1">Uncharacterized protein</fullName>
    </submittedName>
</protein>
<gene>
    <name evidence="1" type="ORF">IC229_20325</name>
</gene>
<accession>A0A927AP08</accession>
<dbReference type="SUPFAM" id="SSF110296">
    <property type="entry name" value="Oligoxyloglucan reducing end-specific cellobiohydrolase"/>
    <property type="match status" value="1"/>
</dbReference>
<name>A0A927AP08_9BACT</name>
<dbReference type="AlphaFoldDB" id="A0A927AP08"/>